<feature type="signal peptide" evidence="1">
    <location>
        <begin position="1"/>
        <end position="22"/>
    </location>
</feature>
<dbReference type="EMBL" id="CP059735">
    <property type="protein sequence ID" value="WDD98576.1"/>
    <property type="molecule type" value="Genomic_DNA"/>
</dbReference>
<keyword evidence="3" id="KW-1185">Reference proteome</keyword>
<dbReference type="AlphaFoldDB" id="A0AAE9YS64"/>
<gene>
    <name evidence="2" type="ORF">SG35_025540</name>
</gene>
<dbReference type="RefSeq" id="WP_084692786.1">
    <property type="nucleotide sequence ID" value="NZ_CP059735.1"/>
</dbReference>
<dbReference type="SUPFAM" id="SSF53850">
    <property type="entry name" value="Periplasmic binding protein-like II"/>
    <property type="match status" value="1"/>
</dbReference>
<evidence type="ECO:0000313" key="2">
    <source>
        <dbReference type="EMBL" id="WDD98576.1"/>
    </source>
</evidence>
<sequence length="252" mass="28403">MLVRVIASLAICLSLLPASIRADEAELKIALGNFRPLFAGPDQSALFKELIDGVYAYIPSKKITYRYMLSNARLVVELNENTVDGAANIFSKNEINGCLSQPIFRYSDVAVTRRDRGLKINSVADLKGVSVVTYQRARTLLGKAFNAAVADNEYYKEVPQPKEQARLLAIGMVDVSIGDKYIFLHSLKTWSKGHFDANEFVIHPIFPDVYSYMGFNRQELCDEFDLALALFKASGRYEEIFEEHLFALGYRH</sequence>
<reference evidence="2 3" key="1">
    <citation type="journal article" date="2015" name="Genome Announc.">
        <title>Draft Genome Sequences of Marine Isolates of Thalassomonas viridans and Thalassomonas actiniarum.</title>
        <authorList>
            <person name="Olonade I."/>
            <person name="van Zyl L.J."/>
            <person name="Trindade M."/>
        </authorList>
    </citation>
    <scope>NUCLEOTIDE SEQUENCE [LARGE SCALE GENOMIC DNA]</scope>
    <source>
        <strain evidence="2 3">A5K-106</strain>
    </source>
</reference>
<accession>A0AAE9YS64</accession>
<reference evidence="2 3" key="2">
    <citation type="journal article" date="2022" name="Mar. Drugs">
        <title>Bioassay-Guided Fractionation Leads to the Detection of Cholic Acid Generated by the Rare Thalassomonas sp.</title>
        <authorList>
            <person name="Pheiffer F."/>
            <person name="Schneider Y.K."/>
            <person name="Hansen E.H."/>
            <person name="Andersen J.H."/>
            <person name="Isaksson J."/>
            <person name="Busche T."/>
            <person name="R C."/>
            <person name="Kalinowski J."/>
            <person name="Zyl L.V."/>
            <person name="Trindade M."/>
        </authorList>
    </citation>
    <scope>NUCLEOTIDE SEQUENCE [LARGE SCALE GENOMIC DNA]</scope>
    <source>
        <strain evidence="2 3">A5K-106</strain>
    </source>
</reference>
<dbReference type="Proteomes" id="UP000032568">
    <property type="component" value="Chromosome"/>
</dbReference>
<evidence type="ECO:0000313" key="3">
    <source>
        <dbReference type="Proteomes" id="UP000032568"/>
    </source>
</evidence>
<evidence type="ECO:0000256" key="1">
    <source>
        <dbReference type="SAM" id="SignalP"/>
    </source>
</evidence>
<protein>
    <submittedName>
        <fullName evidence="2">Transporter substrate-binding domain-containing protein</fullName>
    </submittedName>
</protein>
<dbReference type="KEGG" id="tact:SG35_025540"/>
<organism evidence="2 3">
    <name type="scientific">Thalassomonas actiniarum</name>
    <dbReference type="NCBI Taxonomy" id="485447"/>
    <lineage>
        <taxon>Bacteria</taxon>
        <taxon>Pseudomonadati</taxon>
        <taxon>Pseudomonadota</taxon>
        <taxon>Gammaproteobacteria</taxon>
        <taxon>Alteromonadales</taxon>
        <taxon>Colwelliaceae</taxon>
        <taxon>Thalassomonas</taxon>
    </lineage>
</organism>
<keyword evidence="1" id="KW-0732">Signal</keyword>
<dbReference type="Gene3D" id="3.40.190.10">
    <property type="entry name" value="Periplasmic binding protein-like II"/>
    <property type="match status" value="2"/>
</dbReference>
<proteinExistence type="predicted"/>
<name>A0AAE9YS64_9GAMM</name>
<feature type="chain" id="PRO_5042296436" evidence="1">
    <location>
        <begin position="23"/>
        <end position="252"/>
    </location>
</feature>